<dbReference type="KEGG" id="tba:TERMP_00546"/>
<feature type="region of interest" description="Disordered" evidence="1">
    <location>
        <begin position="254"/>
        <end position="273"/>
    </location>
</feature>
<feature type="compositionally biased region" description="Basic residues" evidence="1">
    <location>
        <begin position="264"/>
        <end position="273"/>
    </location>
</feature>
<accession>F0LJY6</accession>
<evidence type="ECO:0000256" key="1">
    <source>
        <dbReference type="SAM" id="MobiDB-lite"/>
    </source>
</evidence>
<protein>
    <submittedName>
        <fullName evidence="2">Uncharacterized protein</fullName>
    </submittedName>
</protein>
<sequence length="273" mass="31700">MIVLATKHKGNRMWERGYLQGFFSANERTAKMWRQLIEYIHPEGEKALEKYEDLERKRVFGASEGAAKPIVKHDLAEATKLSLWLKIFGEAAASILGITPHKLFTIILLEDVDSHLQPWKHHDEDPLGINWYLIIEEALKESRYTEEYLGRKIAEEELKKLEEVAKVIAKFVDAWGPDNINHAQIWLAEGSNMDDLEEFIKKYAKDPEKAFQYLEELRQVMHKCIKPKGLVDRRQKVESSALLEIRRELQSLKEENKKLQKGNGRAKKGNPRA</sequence>
<dbReference type="Proteomes" id="UP000007478">
    <property type="component" value="Chromosome"/>
</dbReference>
<proteinExistence type="predicted"/>
<name>F0LJY6_THEBM</name>
<keyword evidence="3" id="KW-1185">Reference proteome</keyword>
<dbReference type="AlphaFoldDB" id="F0LJY6"/>
<dbReference type="PATRIC" id="fig|391623.17.peg.547"/>
<evidence type="ECO:0000313" key="2">
    <source>
        <dbReference type="EMBL" id="ADT83523.1"/>
    </source>
</evidence>
<gene>
    <name evidence="2" type="ordered locus">TERMP_00546</name>
</gene>
<evidence type="ECO:0000313" key="3">
    <source>
        <dbReference type="Proteomes" id="UP000007478"/>
    </source>
</evidence>
<dbReference type="EMBL" id="CP002372">
    <property type="protein sequence ID" value="ADT83523.1"/>
    <property type="molecule type" value="Genomic_DNA"/>
</dbReference>
<reference evidence="2 3" key="1">
    <citation type="journal article" date="2011" name="J. Bacteriol.">
        <title>Complete genome sequence of the hyperthermophilic, piezophilic, heterotrophic, and carboxydotrophic archaeon Thermococcus barophilus MP.</title>
        <authorList>
            <person name="Vannier P."/>
            <person name="Marteinsson V.T."/>
            <person name="Fridjonsson O.H."/>
            <person name="Oger P."/>
            <person name="Jebbar M."/>
        </authorList>
    </citation>
    <scope>NUCLEOTIDE SEQUENCE [LARGE SCALE GENOMIC DNA]</scope>
    <source>
        <strain evidence="3">DSM 11836 / MP</strain>
    </source>
</reference>
<dbReference type="HOGENOM" id="CLU_1017883_0_0_2"/>
<organism evidence="2 3">
    <name type="scientific">Thermococcus barophilus (strain DSM 11836 / MP)</name>
    <dbReference type="NCBI Taxonomy" id="391623"/>
    <lineage>
        <taxon>Archaea</taxon>
        <taxon>Methanobacteriati</taxon>
        <taxon>Methanobacteriota</taxon>
        <taxon>Thermococci</taxon>
        <taxon>Thermococcales</taxon>
        <taxon>Thermococcaceae</taxon>
        <taxon>Thermococcus</taxon>
    </lineage>
</organism>